<gene>
    <name evidence="1" type="ORF">UFOVP266_41</name>
</gene>
<dbReference type="EMBL" id="LR796280">
    <property type="protein sequence ID" value="CAB4134282.1"/>
    <property type="molecule type" value="Genomic_DNA"/>
</dbReference>
<name>A0A6J5LLB0_9CAUD</name>
<accession>A0A6J5LLB0</accession>
<reference evidence="1" key="1">
    <citation type="submission" date="2020-04" db="EMBL/GenBank/DDBJ databases">
        <authorList>
            <person name="Chiriac C."/>
            <person name="Salcher M."/>
            <person name="Ghai R."/>
            <person name="Kavagutti S V."/>
        </authorList>
    </citation>
    <scope>NUCLEOTIDE SEQUENCE</scope>
</reference>
<organism evidence="1">
    <name type="scientific">uncultured Caudovirales phage</name>
    <dbReference type="NCBI Taxonomy" id="2100421"/>
    <lineage>
        <taxon>Viruses</taxon>
        <taxon>Duplodnaviria</taxon>
        <taxon>Heunggongvirae</taxon>
        <taxon>Uroviricota</taxon>
        <taxon>Caudoviricetes</taxon>
        <taxon>Peduoviridae</taxon>
        <taxon>Maltschvirus</taxon>
        <taxon>Maltschvirus maltsch</taxon>
    </lineage>
</organism>
<sequence>MKKLNWHQLNALLRTFSERELKEMIDSELKGARRLSVVKRLHQRYCIVRATRERAEMLAEVQ</sequence>
<protein>
    <submittedName>
        <fullName evidence="1">Uncharacterized protein</fullName>
    </submittedName>
</protein>
<proteinExistence type="predicted"/>
<evidence type="ECO:0000313" key="1">
    <source>
        <dbReference type="EMBL" id="CAB4134282.1"/>
    </source>
</evidence>